<gene>
    <name evidence="7" type="ORF">LZA78_00705</name>
</gene>
<accession>A0ABS8YQ35</accession>
<evidence type="ECO:0000256" key="2">
    <source>
        <dbReference type="ARBA" id="ARBA00022559"/>
    </source>
</evidence>
<dbReference type="PANTHER" id="PTHR11592:SF78">
    <property type="entry name" value="GLUTATHIONE PEROXIDASE"/>
    <property type="match status" value="1"/>
</dbReference>
<dbReference type="RefSeq" id="WP_233675038.1">
    <property type="nucleotide sequence ID" value="NZ_JAJUOS010000001.1"/>
</dbReference>
<dbReference type="PROSITE" id="PS00460">
    <property type="entry name" value="GLUTATHIONE_PEROXID_1"/>
    <property type="match status" value="1"/>
</dbReference>
<dbReference type="Pfam" id="PF00255">
    <property type="entry name" value="GSHPx"/>
    <property type="match status" value="1"/>
</dbReference>
<evidence type="ECO:0000256" key="3">
    <source>
        <dbReference type="ARBA" id="ARBA00023002"/>
    </source>
</evidence>
<evidence type="ECO:0000313" key="7">
    <source>
        <dbReference type="EMBL" id="MCE5972009.1"/>
    </source>
</evidence>
<sequence>MLRRTFLSLTLVAAALPALAGEPMPRFTFPSADGGEIDTADWAGHTVLVTNTASLCGFAPQLETLQDLHEELGPKGLIVIAVPSNDFDQELATAKEAKSYCALNFGLDLPMTDILHVAKGEVHPFYAWLRDTEDFTPSWNFNKVLIGPDGRVVGTYGAFVKPTSASLRNAIDSLMPQG</sequence>
<dbReference type="PROSITE" id="PS51352">
    <property type="entry name" value="THIOREDOXIN_2"/>
    <property type="match status" value="1"/>
</dbReference>
<evidence type="ECO:0000256" key="1">
    <source>
        <dbReference type="ARBA" id="ARBA00006926"/>
    </source>
</evidence>
<dbReference type="InterPro" id="IPR013766">
    <property type="entry name" value="Thioredoxin_domain"/>
</dbReference>
<dbReference type="PROSITE" id="PS51355">
    <property type="entry name" value="GLUTATHIONE_PEROXID_3"/>
    <property type="match status" value="1"/>
</dbReference>
<dbReference type="InterPro" id="IPR029759">
    <property type="entry name" value="GPX_AS"/>
</dbReference>
<evidence type="ECO:0000256" key="5">
    <source>
        <dbReference type="SAM" id="SignalP"/>
    </source>
</evidence>
<dbReference type="Gene3D" id="3.40.30.10">
    <property type="entry name" value="Glutaredoxin"/>
    <property type="match status" value="1"/>
</dbReference>
<keyword evidence="5" id="KW-0732">Signal</keyword>
<protein>
    <recommendedName>
        <fullName evidence="4">Glutathione peroxidase</fullName>
    </recommendedName>
</protein>
<dbReference type="CDD" id="cd00340">
    <property type="entry name" value="GSH_Peroxidase"/>
    <property type="match status" value="1"/>
</dbReference>
<keyword evidence="2 4" id="KW-0575">Peroxidase</keyword>
<dbReference type="GO" id="GO:0004601">
    <property type="term" value="F:peroxidase activity"/>
    <property type="evidence" value="ECO:0007669"/>
    <property type="project" value="UniProtKB-KW"/>
</dbReference>
<dbReference type="InterPro" id="IPR036249">
    <property type="entry name" value="Thioredoxin-like_sf"/>
</dbReference>
<reference evidence="7 8" key="1">
    <citation type="submission" date="2021-12" db="EMBL/GenBank/DDBJ databases">
        <title>Sinirhodobacter sp. WL0062 is a bacterium isolated from seawater.</title>
        <authorList>
            <person name="Wang L."/>
            <person name="He W."/>
            <person name="Zhang D.-F."/>
        </authorList>
    </citation>
    <scope>NUCLEOTIDE SEQUENCE [LARGE SCALE GENOMIC DNA]</scope>
    <source>
        <strain evidence="7 8">WL0062</strain>
    </source>
</reference>
<evidence type="ECO:0000259" key="6">
    <source>
        <dbReference type="PROSITE" id="PS51352"/>
    </source>
</evidence>
<evidence type="ECO:0000313" key="8">
    <source>
        <dbReference type="Proteomes" id="UP001521181"/>
    </source>
</evidence>
<dbReference type="SUPFAM" id="SSF52833">
    <property type="entry name" value="Thioredoxin-like"/>
    <property type="match status" value="1"/>
</dbReference>
<dbReference type="PRINTS" id="PR01011">
    <property type="entry name" value="GLUTPROXDASE"/>
</dbReference>
<feature type="chain" id="PRO_5046505263" description="Glutathione peroxidase" evidence="5">
    <location>
        <begin position="21"/>
        <end position="178"/>
    </location>
</feature>
<dbReference type="PANTHER" id="PTHR11592">
    <property type="entry name" value="GLUTATHIONE PEROXIDASE"/>
    <property type="match status" value="1"/>
</dbReference>
<name>A0ABS8YQ35_9RHOB</name>
<dbReference type="InterPro" id="IPR000889">
    <property type="entry name" value="Glutathione_peroxidase"/>
</dbReference>
<feature type="domain" description="Thioredoxin" evidence="6">
    <location>
        <begin position="18"/>
        <end position="176"/>
    </location>
</feature>
<comment type="caution">
    <text evidence="7">The sequence shown here is derived from an EMBL/GenBank/DDBJ whole genome shotgun (WGS) entry which is preliminary data.</text>
</comment>
<dbReference type="EMBL" id="JAJUOS010000001">
    <property type="protein sequence ID" value="MCE5972009.1"/>
    <property type="molecule type" value="Genomic_DNA"/>
</dbReference>
<evidence type="ECO:0000256" key="4">
    <source>
        <dbReference type="RuleBase" id="RU000499"/>
    </source>
</evidence>
<feature type="signal peptide" evidence="5">
    <location>
        <begin position="1"/>
        <end position="20"/>
    </location>
</feature>
<keyword evidence="3 4" id="KW-0560">Oxidoreductase</keyword>
<keyword evidence="8" id="KW-1185">Reference proteome</keyword>
<organism evidence="7 8">
    <name type="scientific">Rhodobacter flavimaris</name>
    <dbReference type="NCBI Taxonomy" id="2907145"/>
    <lineage>
        <taxon>Bacteria</taxon>
        <taxon>Pseudomonadati</taxon>
        <taxon>Pseudomonadota</taxon>
        <taxon>Alphaproteobacteria</taxon>
        <taxon>Rhodobacterales</taxon>
        <taxon>Rhodobacter group</taxon>
        <taxon>Rhodobacter</taxon>
    </lineage>
</organism>
<dbReference type="PIRSF" id="PIRSF000303">
    <property type="entry name" value="Glutathion_perox"/>
    <property type="match status" value="1"/>
</dbReference>
<comment type="similarity">
    <text evidence="1 4">Belongs to the glutathione peroxidase family.</text>
</comment>
<dbReference type="Proteomes" id="UP001521181">
    <property type="component" value="Unassembled WGS sequence"/>
</dbReference>
<proteinExistence type="inferred from homology"/>